<evidence type="ECO:0000256" key="11">
    <source>
        <dbReference type="RuleBase" id="RU363035"/>
    </source>
</evidence>
<dbReference type="FunFam" id="3.40.50.620:FF:000003">
    <property type="entry name" value="Leucine--tRNA ligase"/>
    <property type="match status" value="1"/>
</dbReference>
<comment type="catalytic activity">
    <reaction evidence="10">
        <text>tRNA(Leu) + L-leucine + ATP = L-leucyl-tRNA(Leu) + AMP + diphosphate</text>
        <dbReference type="Rhea" id="RHEA:11688"/>
        <dbReference type="Rhea" id="RHEA-COMP:9613"/>
        <dbReference type="Rhea" id="RHEA-COMP:9622"/>
        <dbReference type="ChEBI" id="CHEBI:30616"/>
        <dbReference type="ChEBI" id="CHEBI:33019"/>
        <dbReference type="ChEBI" id="CHEBI:57427"/>
        <dbReference type="ChEBI" id="CHEBI:78442"/>
        <dbReference type="ChEBI" id="CHEBI:78494"/>
        <dbReference type="ChEBI" id="CHEBI:456215"/>
        <dbReference type="EC" id="6.1.1.4"/>
    </reaction>
</comment>
<dbReference type="PANTHER" id="PTHR43740">
    <property type="entry name" value="LEUCYL-TRNA SYNTHETASE"/>
    <property type="match status" value="1"/>
</dbReference>
<keyword evidence="6 11" id="KW-0067">ATP-binding</keyword>
<dbReference type="InterPro" id="IPR002300">
    <property type="entry name" value="aa-tRNA-synth_Ia"/>
</dbReference>
<evidence type="ECO:0000256" key="12">
    <source>
        <dbReference type="SAM" id="MobiDB-lite"/>
    </source>
</evidence>
<dbReference type="InterPro" id="IPR014729">
    <property type="entry name" value="Rossmann-like_a/b/a_fold"/>
</dbReference>
<evidence type="ECO:0000259" key="16">
    <source>
        <dbReference type="Pfam" id="PF13603"/>
    </source>
</evidence>
<feature type="domain" description="Methionyl/Leucyl tRNA synthetase" evidence="15">
    <location>
        <begin position="2"/>
        <end position="134"/>
    </location>
</feature>
<keyword evidence="18" id="KW-1185">Reference proteome</keyword>
<proteinExistence type="inferred from homology"/>
<dbReference type="Pfam" id="PF08264">
    <property type="entry name" value="Anticodon_1"/>
    <property type="match status" value="1"/>
</dbReference>
<dbReference type="InterPro" id="IPR009080">
    <property type="entry name" value="tRNAsynth_Ia_anticodon-bd"/>
</dbReference>
<dbReference type="AlphaFoldDB" id="A0A9P4UB08"/>
<comment type="subcellular location">
    <subcellularLocation>
        <location evidence="1">Mitochondrion matrix</location>
    </subcellularLocation>
</comment>
<dbReference type="InterPro" id="IPR025709">
    <property type="entry name" value="Leu_tRNA-synth_edit"/>
</dbReference>
<feature type="compositionally biased region" description="Basic and acidic residues" evidence="12">
    <location>
        <begin position="949"/>
        <end position="974"/>
    </location>
</feature>
<evidence type="ECO:0000256" key="1">
    <source>
        <dbReference type="ARBA" id="ARBA00004305"/>
    </source>
</evidence>
<dbReference type="Proteomes" id="UP000799764">
    <property type="component" value="Unassembled WGS sequence"/>
</dbReference>
<evidence type="ECO:0000256" key="3">
    <source>
        <dbReference type="ARBA" id="ARBA00013164"/>
    </source>
</evidence>
<feature type="domain" description="Aminoacyl-tRNA synthetase class Ia" evidence="13">
    <location>
        <begin position="409"/>
        <end position="572"/>
    </location>
</feature>
<dbReference type="EMBL" id="MU001502">
    <property type="protein sequence ID" value="KAF2443616.1"/>
    <property type="molecule type" value="Genomic_DNA"/>
</dbReference>
<sequence length="1029" mass="116457">MFPYPSGTLHLGHLRVYTISDVLARFKQMQGHDVLHPIGWDAFGLPAENAAIERGVHPGKWTLQNIEAMKEQMKLMGGQWSWDRELRTCDPAFYKHTQRLFLMLFERGLAYQAESLVNWDPVDETVLANEQVDANGYSWRSGAKVEKKMLRQWFLKIKEFQEPLLKDLDTLAKDGMWPERVLAMQKNWIGRSEGTKLSFDIETEGETPTKLERVEVYTTRADTLFGVEYIALSLSHPIVQSMAKEHEALQNFLVLAKDFPPDSKEGFQLPGLRAKNPIADLVNDNNISKTLPVFVAPYVLDDYGSGAVMGVPGHDARDFAFWRQPKLSIYGSIHLNAPVKFVIHPEHRSLASSDAVAGPGEDQPLVNKGFLVSEDDQFNGLSSDQAIHSITERLQQAGRLAERTENWRLRDWLISRQRYWGCPIPIVHCDDCGPVPVAPSDLPVELPDLPASFFQGQKGNPLAEDKSFKECKCPKCAKPAQRETDTMDTFMDSSWYMFRFLDSENATELVAPERANMGMPVDVYIGGVEHAILHLLYARFISKFLATTGVWPEGSKVLGEPFKRLITQGMVHGKTYSDPNTGRFLRPDELDFSRKNAPVITATGVAPKVSYEKMSKSKYNGVDPGATIAEYGADVTRAHMLFQAPVSDVLEWDEKKITGVQRWLARVLRLSNAHWFPQNGTELRRFRPHHDLNVSVLDLLTHMEEQQILKPAAGGTDENSLFMTLDQAEMALLSATQQTIASVTKAYSETYSLNTIISDLMTLTNTIWDTPHKSINTPWLKWLATVHLLRMLAPIAPGVAEESWQRLMPLTNPRVRGDEEHPLRFYHPDAYGPSIFTFGFPQADVDAIPKLNPTTTCVVQFNGKRKFQINIRKAPVSIKSIHGDRLKKYALEEILKTDQGRKFLDRKTGPLWKDADTQEPDPDFEEIPQGWNIIVVQRCRLVNFVRPKPEKEEASEVDGKEDLDLKATEPRRAPSSEAQEQTPKMEGSGDEEGVERPEQLLQQEGNQSQTGLKRVSKHETIIRFRVRRG</sequence>
<dbReference type="InterPro" id="IPR001412">
    <property type="entry name" value="aa-tRNA-synth_I_CS"/>
</dbReference>
<evidence type="ECO:0000256" key="7">
    <source>
        <dbReference type="ARBA" id="ARBA00022917"/>
    </source>
</evidence>
<accession>A0A9P4UB08</accession>
<evidence type="ECO:0000256" key="6">
    <source>
        <dbReference type="ARBA" id="ARBA00022840"/>
    </source>
</evidence>
<feature type="domain" description="Methionyl/Valyl/Leucyl/Isoleucyl-tRNA synthetase anticodon-binding" evidence="14">
    <location>
        <begin position="732"/>
        <end position="873"/>
    </location>
</feature>
<dbReference type="InterPro" id="IPR013155">
    <property type="entry name" value="M/V/L/I-tRNA-synth_anticd-bd"/>
</dbReference>
<keyword evidence="8 11" id="KW-0030">Aminoacyl-tRNA synthetase</keyword>
<dbReference type="PRINTS" id="PR00985">
    <property type="entry name" value="TRNASYNTHLEU"/>
</dbReference>
<dbReference type="GO" id="GO:0005524">
    <property type="term" value="F:ATP binding"/>
    <property type="evidence" value="ECO:0007669"/>
    <property type="project" value="UniProtKB-KW"/>
</dbReference>
<protein>
    <recommendedName>
        <fullName evidence="3">leucine--tRNA ligase</fullName>
        <ecNumber evidence="3">6.1.1.4</ecNumber>
    </recommendedName>
    <alternativeName>
        <fullName evidence="9">Leucyl-tRNA synthetase</fullName>
    </alternativeName>
</protein>
<dbReference type="EC" id="6.1.1.4" evidence="3"/>
<dbReference type="PROSITE" id="PS00178">
    <property type="entry name" value="AA_TRNA_LIGASE_I"/>
    <property type="match status" value="1"/>
</dbReference>
<dbReference type="Pfam" id="PF00133">
    <property type="entry name" value="tRNA-synt_1"/>
    <property type="match status" value="1"/>
</dbReference>
<evidence type="ECO:0000259" key="15">
    <source>
        <dbReference type="Pfam" id="PF09334"/>
    </source>
</evidence>
<dbReference type="Gene3D" id="3.40.50.620">
    <property type="entry name" value="HUPs"/>
    <property type="match status" value="2"/>
</dbReference>
<dbReference type="SUPFAM" id="SSF52374">
    <property type="entry name" value="Nucleotidylyl transferase"/>
    <property type="match status" value="1"/>
</dbReference>
<dbReference type="FunFam" id="1.10.730.10:FF:000002">
    <property type="entry name" value="Leucine--tRNA ligase"/>
    <property type="match status" value="1"/>
</dbReference>
<dbReference type="PANTHER" id="PTHR43740:SF2">
    <property type="entry name" value="LEUCINE--TRNA LIGASE, MITOCHONDRIAL"/>
    <property type="match status" value="1"/>
</dbReference>
<keyword evidence="5 11" id="KW-0547">Nucleotide-binding</keyword>
<dbReference type="GO" id="GO:0002161">
    <property type="term" value="F:aminoacyl-tRNA deacylase activity"/>
    <property type="evidence" value="ECO:0007669"/>
    <property type="project" value="InterPro"/>
</dbReference>
<dbReference type="GO" id="GO:0006429">
    <property type="term" value="P:leucyl-tRNA aminoacylation"/>
    <property type="evidence" value="ECO:0007669"/>
    <property type="project" value="InterPro"/>
</dbReference>
<dbReference type="GO" id="GO:0005759">
    <property type="term" value="C:mitochondrial matrix"/>
    <property type="evidence" value="ECO:0007669"/>
    <property type="project" value="UniProtKB-SubCell"/>
</dbReference>
<gene>
    <name evidence="17" type="ORF">P171DRAFT_362462</name>
</gene>
<evidence type="ECO:0000259" key="14">
    <source>
        <dbReference type="Pfam" id="PF08264"/>
    </source>
</evidence>
<evidence type="ECO:0000256" key="8">
    <source>
        <dbReference type="ARBA" id="ARBA00023146"/>
    </source>
</evidence>
<evidence type="ECO:0000256" key="2">
    <source>
        <dbReference type="ARBA" id="ARBA00005594"/>
    </source>
</evidence>
<evidence type="ECO:0000313" key="17">
    <source>
        <dbReference type="EMBL" id="KAF2443616.1"/>
    </source>
</evidence>
<dbReference type="Pfam" id="PF09334">
    <property type="entry name" value="tRNA-synt_1g"/>
    <property type="match status" value="1"/>
</dbReference>
<evidence type="ECO:0000256" key="4">
    <source>
        <dbReference type="ARBA" id="ARBA00022598"/>
    </source>
</evidence>
<feature type="domain" description="Leucyl-tRNA synthetase editing" evidence="16">
    <location>
        <begin position="186"/>
        <end position="394"/>
    </location>
</feature>
<dbReference type="InterPro" id="IPR015413">
    <property type="entry name" value="Methionyl/Leucyl_tRNA_Synth"/>
</dbReference>
<evidence type="ECO:0000313" key="18">
    <source>
        <dbReference type="Proteomes" id="UP000799764"/>
    </source>
</evidence>
<dbReference type="InterPro" id="IPR002302">
    <property type="entry name" value="Leu-tRNA-ligase"/>
</dbReference>
<dbReference type="Pfam" id="PF13603">
    <property type="entry name" value="tRNA-synt_1_2"/>
    <property type="match status" value="1"/>
</dbReference>
<evidence type="ECO:0000259" key="13">
    <source>
        <dbReference type="Pfam" id="PF00133"/>
    </source>
</evidence>
<dbReference type="GO" id="GO:0004823">
    <property type="term" value="F:leucine-tRNA ligase activity"/>
    <property type="evidence" value="ECO:0007669"/>
    <property type="project" value="UniProtKB-EC"/>
</dbReference>
<dbReference type="SUPFAM" id="SSF47323">
    <property type="entry name" value="Anticodon-binding domain of a subclass of class I aminoacyl-tRNA synthetases"/>
    <property type="match status" value="1"/>
</dbReference>
<organism evidence="17 18">
    <name type="scientific">Karstenula rhodostoma CBS 690.94</name>
    <dbReference type="NCBI Taxonomy" id="1392251"/>
    <lineage>
        <taxon>Eukaryota</taxon>
        <taxon>Fungi</taxon>
        <taxon>Dikarya</taxon>
        <taxon>Ascomycota</taxon>
        <taxon>Pezizomycotina</taxon>
        <taxon>Dothideomycetes</taxon>
        <taxon>Pleosporomycetidae</taxon>
        <taxon>Pleosporales</taxon>
        <taxon>Massarineae</taxon>
        <taxon>Didymosphaeriaceae</taxon>
        <taxon>Karstenula</taxon>
    </lineage>
</organism>
<dbReference type="SUPFAM" id="SSF50677">
    <property type="entry name" value="ValRS/IleRS/LeuRS editing domain"/>
    <property type="match status" value="1"/>
</dbReference>
<evidence type="ECO:0000256" key="5">
    <source>
        <dbReference type="ARBA" id="ARBA00022741"/>
    </source>
</evidence>
<keyword evidence="4 11" id="KW-0436">Ligase</keyword>
<evidence type="ECO:0000256" key="10">
    <source>
        <dbReference type="ARBA" id="ARBA00047469"/>
    </source>
</evidence>
<dbReference type="InterPro" id="IPR009008">
    <property type="entry name" value="Val/Leu/Ile-tRNA-synth_edit"/>
</dbReference>
<evidence type="ECO:0000256" key="9">
    <source>
        <dbReference type="ARBA" id="ARBA00030520"/>
    </source>
</evidence>
<dbReference type="FunFam" id="3.40.50.620:FF:000100">
    <property type="entry name" value="probable leucine--tRNA ligase, mitochondrial"/>
    <property type="match status" value="1"/>
</dbReference>
<comment type="caution">
    <text evidence="17">The sequence shown here is derived from an EMBL/GenBank/DDBJ whole genome shotgun (WGS) entry which is preliminary data.</text>
</comment>
<comment type="similarity">
    <text evidence="2 11">Belongs to the class-I aminoacyl-tRNA synthetase family.</text>
</comment>
<keyword evidence="7 11" id="KW-0648">Protein biosynthesis</keyword>
<feature type="compositionally biased region" description="Polar residues" evidence="12">
    <location>
        <begin position="1000"/>
        <end position="1011"/>
    </location>
</feature>
<reference evidence="17" key="1">
    <citation type="journal article" date="2020" name="Stud. Mycol.">
        <title>101 Dothideomycetes genomes: a test case for predicting lifestyles and emergence of pathogens.</title>
        <authorList>
            <person name="Haridas S."/>
            <person name="Albert R."/>
            <person name="Binder M."/>
            <person name="Bloem J."/>
            <person name="Labutti K."/>
            <person name="Salamov A."/>
            <person name="Andreopoulos B."/>
            <person name="Baker S."/>
            <person name="Barry K."/>
            <person name="Bills G."/>
            <person name="Bluhm B."/>
            <person name="Cannon C."/>
            <person name="Castanera R."/>
            <person name="Culley D."/>
            <person name="Daum C."/>
            <person name="Ezra D."/>
            <person name="Gonzalez J."/>
            <person name="Henrissat B."/>
            <person name="Kuo A."/>
            <person name="Liang C."/>
            <person name="Lipzen A."/>
            <person name="Lutzoni F."/>
            <person name="Magnuson J."/>
            <person name="Mondo S."/>
            <person name="Nolan M."/>
            <person name="Ohm R."/>
            <person name="Pangilinan J."/>
            <person name="Park H.-J."/>
            <person name="Ramirez L."/>
            <person name="Alfaro M."/>
            <person name="Sun H."/>
            <person name="Tritt A."/>
            <person name="Yoshinaga Y."/>
            <person name="Zwiers L.-H."/>
            <person name="Turgeon B."/>
            <person name="Goodwin S."/>
            <person name="Spatafora J."/>
            <person name="Crous P."/>
            <person name="Grigoriev I."/>
        </authorList>
    </citation>
    <scope>NUCLEOTIDE SEQUENCE</scope>
    <source>
        <strain evidence="17">CBS 690.94</strain>
    </source>
</reference>
<dbReference type="NCBIfam" id="TIGR00396">
    <property type="entry name" value="leuS_bact"/>
    <property type="match status" value="1"/>
</dbReference>
<dbReference type="OrthoDB" id="15954at2759"/>
<dbReference type="GO" id="GO:0032543">
    <property type="term" value="P:mitochondrial translation"/>
    <property type="evidence" value="ECO:0007669"/>
    <property type="project" value="TreeGrafter"/>
</dbReference>
<dbReference type="CDD" id="cd00812">
    <property type="entry name" value="LeuRS_core"/>
    <property type="match status" value="1"/>
</dbReference>
<dbReference type="Gene3D" id="1.10.730.10">
    <property type="entry name" value="Isoleucyl-tRNA Synthetase, Domain 1"/>
    <property type="match status" value="1"/>
</dbReference>
<name>A0A9P4UB08_9PLEO</name>
<feature type="region of interest" description="Disordered" evidence="12">
    <location>
        <begin position="949"/>
        <end position="1016"/>
    </location>
</feature>